<dbReference type="EMBL" id="KZ613979">
    <property type="protein sequence ID" value="PMD29009.1"/>
    <property type="molecule type" value="Genomic_DNA"/>
</dbReference>
<name>A0A2J6QRX7_HYAVF</name>
<sequence>MSTSPLRMMRKIPPTANLVIDKWLEDIRLNEKMGDKNTLGLGITIHTKKLEESGNTLPPSLTKFTIFPNLPSELRIKIWRFSIPGPRIVAISRGSCKDKEKCIGRGKPKVCVTHRPMAERRNINEFSAAQTNRESRQELLRTHRFSFAGDLKYPMYFDFKKDTLFFESEGALQQFDDITRFLGSENRAMRLYSNLRHVMVAMDGDHLGGFTDTILGKMLNLESMRIVVSLLCQRSITSMGLESERALHEAYLQVHWCKNGAEEFPTVTLHSLTTDASGDLVVGEPQDGSWGCGLGYRASRRLVFDGDE</sequence>
<evidence type="ECO:0000313" key="3">
    <source>
        <dbReference type="Proteomes" id="UP000235786"/>
    </source>
</evidence>
<dbReference type="Proteomes" id="UP000235786">
    <property type="component" value="Unassembled WGS sequence"/>
</dbReference>
<feature type="domain" description="2EXR" evidence="1">
    <location>
        <begin position="64"/>
        <end position="164"/>
    </location>
</feature>
<reference evidence="2 3" key="1">
    <citation type="submission" date="2016-04" db="EMBL/GenBank/DDBJ databases">
        <title>A degradative enzymes factory behind the ericoid mycorrhizal symbiosis.</title>
        <authorList>
            <consortium name="DOE Joint Genome Institute"/>
            <person name="Martino E."/>
            <person name="Morin E."/>
            <person name="Grelet G."/>
            <person name="Kuo A."/>
            <person name="Kohler A."/>
            <person name="Daghino S."/>
            <person name="Barry K."/>
            <person name="Choi C."/>
            <person name="Cichocki N."/>
            <person name="Clum A."/>
            <person name="Copeland A."/>
            <person name="Hainaut M."/>
            <person name="Haridas S."/>
            <person name="Labutti K."/>
            <person name="Lindquist E."/>
            <person name="Lipzen A."/>
            <person name="Khouja H.-R."/>
            <person name="Murat C."/>
            <person name="Ohm R."/>
            <person name="Olson A."/>
            <person name="Spatafora J."/>
            <person name="Veneault-Fourrey C."/>
            <person name="Henrissat B."/>
            <person name="Grigoriev I."/>
            <person name="Martin F."/>
            <person name="Perotto S."/>
        </authorList>
    </citation>
    <scope>NUCLEOTIDE SEQUENCE [LARGE SCALE GENOMIC DNA]</scope>
    <source>
        <strain evidence="2 3">F</strain>
    </source>
</reference>
<dbReference type="PANTHER" id="PTHR35910">
    <property type="entry name" value="2EXR DOMAIN-CONTAINING PROTEIN"/>
    <property type="match status" value="1"/>
</dbReference>
<proteinExistence type="predicted"/>
<evidence type="ECO:0000313" key="2">
    <source>
        <dbReference type="EMBL" id="PMD29009.1"/>
    </source>
</evidence>
<dbReference type="InterPro" id="IPR045518">
    <property type="entry name" value="2EXR"/>
</dbReference>
<evidence type="ECO:0000259" key="1">
    <source>
        <dbReference type="Pfam" id="PF20150"/>
    </source>
</evidence>
<organism evidence="2 3">
    <name type="scientific">Hyaloscypha variabilis (strain UAMH 11265 / GT02V1 / F)</name>
    <name type="common">Meliniomyces variabilis</name>
    <dbReference type="NCBI Taxonomy" id="1149755"/>
    <lineage>
        <taxon>Eukaryota</taxon>
        <taxon>Fungi</taxon>
        <taxon>Dikarya</taxon>
        <taxon>Ascomycota</taxon>
        <taxon>Pezizomycotina</taxon>
        <taxon>Leotiomycetes</taxon>
        <taxon>Helotiales</taxon>
        <taxon>Hyaloscyphaceae</taxon>
        <taxon>Hyaloscypha</taxon>
        <taxon>Hyaloscypha variabilis</taxon>
    </lineage>
</organism>
<protein>
    <recommendedName>
        <fullName evidence="1">2EXR domain-containing protein</fullName>
    </recommendedName>
</protein>
<dbReference type="OrthoDB" id="3473305at2759"/>
<accession>A0A2J6QRX7</accession>
<dbReference type="PANTHER" id="PTHR35910:SF6">
    <property type="entry name" value="2EXR DOMAIN-CONTAINING PROTEIN"/>
    <property type="match status" value="1"/>
</dbReference>
<keyword evidence="3" id="KW-1185">Reference proteome</keyword>
<dbReference type="STRING" id="1149755.A0A2J6QRX7"/>
<dbReference type="AlphaFoldDB" id="A0A2J6QRX7"/>
<gene>
    <name evidence="2" type="ORF">L207DRAFT_642719</name>
</gene>
<dbReference type="Pfam" id="PF20150">
    <property type="entry name" value="2EXR"/>
    <property type="match status" value="1"/>
</dbReference>